<evidence type="ECO:0000256" key="11">
    <source>
        <dbReference type="SAM" id="MobiDB-lite"/>
    </source>
</evidence>
<dbReference type="OrthoDB" id="5959154at2759"/>
<dbReference type="PRINTS" id="PR00237">
    <property type="entry name" value="GPCRRHODOPSN"/>
</dbReference>
<dbReference type="PROSITE" id="PS00237">
    <property type="entry name" value="G_PROTEIN_RECEP_F1_1"/>
    <property type="match status" value="1"/>
</dbReference>
<evidence type="ECO:0000256" key="1">
    <source>
        <dbReference type="ARBA" id="ARBA00004651"/>
    </source>
</evidence>
<keyword evidence="3 10" id="KW-0812">Transmembrane</keyword>
<evidence type="ECO:0000259" key="13">
    <source>
        <dbReference type="PROSITE" id="PS50262"/>
    </source>
</evidence>
<evidence type="ECO:0000313" key="14">
    <source>
        <dbReference type="Proteomes" id="UP000694844"/>
    </source>
</evidence>
<dbReference type="CDD" id="cd14981">
    <property type="entry name" value="7tmA_Prostanoid_R"/>
    <property type="match status" value="1"/>
</dbReference>
<dbReference type="PROSITE" id="PS50262">
    <property type="entry name" value="G_PROTEIN_RECEP_F1_2"/>
    <property type="match status" value="1"/>
</dbReference>
<dbReference type="AlphaFoldDB" id="A0A8B8CER0"/>
<evidence type="ECO:0000256" key="4">
    <source>
        <dbReference type="ARBA" id="ARBA00022989"/>
    </source>
</evidence>
<dbReference type="PRINTS" id="PR00586">
    <property type="entry name" value="PRSTNOIDEP4R"/>
</dbReference>
<feature type="transmembrane region" description="Helical" evidence="12">
    <location>
        <begin position="240"/>
        <end position="260"/>
    </location>
</feature>
<dbReference type="RefSeq" id="XP_022314180.1">
    <property type="nucleotide sequence ID" value="XM_022458472.1"/>
</dbReference>
<dbReference type="GO" id="GO:0007204">
    <property type="term" value="P:positive regulation of cytosolic calcium ion concentration"/>
    <property type="evidence" value="ECO:0007669"/>
    <property type="project" value="TreeGrafter"/>
</dbReference>
<feature type="region of interest" description="Disordered" evidence="11">
    <location>
        <begin position="347"/>
        <end position="366"/>
    </location>
</feature>
<name>A0A8B8CER0_CRAVI</name>
<evidence type="ECO:0000256" key="12">
    <source>
        <dbReference type="SAM" id="Phobius"/>
    </source>
</evidence>
<evidence type="ECO:0000256" key="6">
    <source>
        <dbReference type="ARBA" id="ARBA00023136"/>
    </source>
</evidence>
<evidence type="ECO:0000313" key="15">
    <source>
        <dbReference type="RefSeq" id="XP_022314180.1"/>
    </source>
</evidence>
<evidence type="ECO:0000256" key="9">
    <source>
        <dbReference type="ARBA" id="ARBA00023224"/>
    </source>
</evidence>
<dbReference type="GeneID" id="111118826"/>
<feature type="transmembrane region" description="Helical" evidence="12">
    <location>
        <begin position="186"/>
        <end position="212"/>
    </location>
</feature>
<comment type="similarity">
    <text evidence="10">Belongs to the G-protein coupled receptor 1 family.</text>
</comment>
<sequence>MAANFCYATNLTNLTEKLAKTVSPVDSAVLFTLGVTGNVLALVMLLRHTKQHKWGIFYRLVGALASSDLFGILTTSPVAFAVYDNKFVWTGGQPVCDYLSFMLIFASVSTLTIVTAMSLDRFLAVWYPFFYNSSQKKRRVHFMLFGIWVFAAFISSMPLMKLGRNIRHFPCTWCFFDYYGTSTKDVVFSVLYALLGILNILISSSFNCLVILKFSKGTYSARRGSIRSVRGKKKEKRNEIFVLVFLIAILLVHAVCWIPLMIRVLINTSGAIPNFPADLLALRMASFNQVLDPWLYILLRKEMLVRIYEFYRKKRYGVISVSPCNSTDSASGSMRLQPIGPQQKKFLKQMNSTDSNTTTTTEMRIG</sequence>
<accession>A0A8B8CER0</accession>
<keyword evidence="14" id="KW-1185">Reference proteome</keyword>
<dbReference type="SUPFAM" id="SSF81321">
    <property type="entry name" value="Family A G protein-coupled receptor-like"/>
    <property type="match status" value="1"/>
</dbReference>
<evidence type="ECO:0000256" key="7">
    <source>
        <dbReference type="ARBA" id="ARBA00023170"/>
    </source>
</evidence>
<dbReference type="PANTHER" id="PTHR11866">
    <property type="entry name" value="G-PROTEIN COUPLED RECEPTOR FAMILY 1 MEMBER"/>
    <property type="match status" value="1"/>
</dbReference>
<reference evidence="15" key="1">
    <citation type="submission" date="2025-08" db="UniProtKB">
        <authorList>
            <consortium name="RefSeq"/>
        </authorList>
    </citation>
    <scope>IDENTIFICATION</scope>
    <source>
        <tissue evidence="15">Whole sample</tissue>
    </source>
</reference>
<evidence type="ECO:0000256" key="8">
    <source>
        <dbReference type="ARBA" id="ARBA00023180"/>
    </source>
</evidence>
<dbReference type="GO" id="GO:0005886">
    <property type="term" value="C:plasma membrane"/>
    <property type="evidence" value="ECO:0007669"/>
    <property type="project" value="UniProtKB-SubCell"/>
</dbReference>
<dbReference type="Pfam" id="PF00001">
    <property type="entry name" value="7tm_1"/>
    <property type="match status" value="1"/>
</dbReference>
<evidence type="ECO:0000256" key="10">
    <source>
        <dbReference type="RuleBase" id="RU000688"/>
    </source>
</evidence>
<evidence type="ECO:0000256" key="5">
    <source>
        <dbReference type="ARBA" id="ARBA00023040"/>
    </source>
</evidence>
<gene>
    <name evidence="15" type="primary">LOC111118826</name>
</gene>
<dbReference type="KEGG" id="cvn:111118826"/>
<keyword evidence="9 10" id="KW-0807">Transducer</keyword>
<dbReference type="GO" id="GO:0007189">
    <property type="term" value="P:adenylate cyclase-activating G protein-coupled receptor signaling pathway"/>
    <property type="evidence" value="ECO:0007669"/>
    <property type="project" value="TreeGrafter"/>
</dbReference>
<keyword evidence="2" id="KW-1003">Cell membrane</keyword>
<keyword evidence="8" id="KW-0325">Glycoprotein</keyword>
<dbReference type="PRINTS" id="PR01788">
    <property type="entry name" value="PROSTANOIDR"/>
</dbReference>
<feature type="transmembrane region" description="Helical" evidence="12">
    <location>
        <begin position="58"/>
        <end position="83"/>
    </location>
</feature>
<evidence type="ECO:0000256" key="2">
    <source>
        <dbReference type="ARBA" id="ARBA00022475"/>
    </source>
</evidence>
<dbReference type="InterPro" id="IPR008365">
    <property type="entry name" value="Prostanoid_rcpt"/>
</dbReference>
<dbReference type="Gene3D" id="1.20.1070.10">
    <property type="entry name" value="Rhodopsin 7-helix transmembrane proteins"/>
    <property type="match status" value="1"/>
</dbReference>
<dbReference type="Proteomes" id="UP000694844">
    <property type="component" value="Chromosome 2"/>
</dbReference>
<organism evidence="14 15">
    <name type="scientific">Crassostrea virginica</name>
    <name type="common">Eastern oyster</name>
    <dbReference type="NCBI Taxonomy" id="6565"/>
    <lineage>
        <taxon>Eukaryota</taxon>
        <taxon>Metazoa</taxon>
        <taxon>Spiralia</taxon>
        <taxon>Lophotrochozoa</taxon>
        <taxon>Mollusca</taxon>
        <taxon>Bivalvia</taxon>
        <taxon>Autobranchia</taxon>
        <taxon>Pteriomorphia</taxon>
        <taxon>Ostreida</taxon>
        <taxon>Ostreoidea</taxon>
        <taxon>Ostreidae</taxon>
        <taxon>Crassostrea</taxon>
    </lineage>
</organism>
<proteinExistence type="inferred from homology"/>
<feature type="domain" description="G-protein coupled receptors family 1 profile" evidence="13">
    <location>
        <begin position="37"/>
        <end position="296"/>
    </location>
</feature>
<feature type="transmembrane region" description="Helical" evidence="12">
    <location>
        <begin position="28"/>
        <end position="46"/>
    </location>
</feature>
<comment type="subcellular location">
    <subcellularLocation>
        <location evidence="1">Cell membrane</location>
        <topology evidence="1">Multi-pass membrane protein</topology>
    </subcellularLocation>
</comment>
<dbReference type="InterPro" id="IPR001758">
    <property type="entry name" value="Prost_EP4_rcpt"/>
</dbReference>
<evidence type="ECO:0000256" key="3">
    <source>
        <dbReference type="ARBA" id="ARBA00022692"/>
    </source>
</evidence>
<keyword evidence="4 12" id="KW-1133">Transmembrane helix</keyword>
<protein>
    <submittedName>
        <fullName evidence="15">Prostaglandin E2 receptor EP4 subtype-like</fullName>
    </submittedName>
</protein>
<dbReference type="GO" id="GO:0004957">
    <property type="term" value="F:prostaglandin E receptor activity"/>
    <property type="evidence" value="ECO:0007669"/>
    <property type="project" value="InterPro"/>
</dbReference>
<feature type="compositionally biased region" description="Low complexity" evidence="11">
    <location>
        <begin position="351"/>
        <end position="366"/>
    </location>
</feature>
<dbReference type="PANTHER" id="PTHR11866:SF16">
    <property type="entry name" value="PROSTAGLANDIN E2 RECEPTOR EP4 SUBTYPE-LIKE PROTEIN"/>
    <property type="match status" value="1"/>
</dbReference>
<feature type="transmembrane region" description="Helical" evidence="12">
    <location>
        <begin position="140"/>
        <end position="160"/>
    </location>
</feature>
<dbReference type="InterPro" id="IPR017452">
    <property type="entry name" value="GPCR_Rhodpsn_7TM"/>
</dbReference>
<keyword evidence="7 10" id="KW-0675">Receptor</keyword>
<keyword evidence="5 10" id="KW-0297">G-protein coupled receptor</keyword>
<feature type="transmembrane region" description="Helical" evidence="12">
    <location>
        <begin position="98"/>
        <end position="119"/>
    </location>
</feature>
<dbReference type="InterPro" id="IPR000276">
    <property type="entry name" value="GPCR_Rhodpsn"/>
</dbReference>
<keyword evidence="6 12" id="KW-0472">Membrane</keyword>